<dbReference type="InterPro" id="IPR036390">
    <property type="entry name" value="WH_DNA-bd_sf"/>
</dbReference>
<keyword evidence="2" id="KW-1185">Reference proteome</keyword>
<dbReference type="RefSeq" id="WP_256404889.1">
    <property type="nucleotide sequence ID" value="NZ_CP187151.1"/>
</dbReference>
<dbReference type="Proteomes" id="UP001597075">
    <property type="component" value="Unassembled WGS sequence"/>
</dbReference>
<comment type="caution">
    <text evidence="1">The sequence shown here is derived from an EMBL/GenBank/DDBJ whole genome shotgun (WGS) entry which is preliminary data.</text>
</comment>
<protein>
    <submittedName>
        <fullName evidence="1">Helix-turn-helix transcriptional regulator</fullName>
    </submittedName>
</protein>
<organism evidence="1 2">
    <name type="scientific">Haloplanus ruber</name>
    <dbReference type="NCBI Taxonomy" id="869892"/>
    <lineage>
        <taxon>Archaea</taxon>
        <taxon>Methanobacteriati</taxon>
        <taxon>Methanobacteriota</taxon>
        <taxon>Stenosarchaea group</taxon>
        <taxon>Halobacteria</taxon>
        <taxon>Halobacteriales</taxon>
        <taxon>Haloferacaceae</taxon>
        <taxon>Haloplanus</taxon>
    </lineage>
</organism>
<evidence type="ECO:0000313" key="1">
    <source>
        <dbReference type="EMBL" id="MFD1634648.1"/>
    </source>
</evidence>
<dbReference type="InterPro" id="IPR036388">
    <property type="entry name" value="WH-like_DNA-bd_sf"/>
</dbReference>
<accession>A0ABD6CZK2</accession>
<proteinExistence type="predicted"/>
<evidence type="ECO:0000313" key="2">
    <source>
        <dbReference type="Proteomes" id="UP001597075"/>
    </source>
</evidence>
<dbReference type="Gene3D" id="1.10.10.10">
    <property type="entry name" value="Winged helix-like DNA-binding domain superfamily/Winged helix DNA-binding domain"/>
    <property type="match status" value="1"/>
</dbReference>
<dbReference type="AlphaFoldDB" id="A0ABD6CZK2"/>
<sequence length="103" mass="11055">MSRSTTNGYESLTTVQQELLRIVADAGPITGPALRDAFERSDNVVYQNLPALTGRDLVASEGVDGRTNEYRLTEYGRQVLRDHAAAVAEACGFRLVPAGGESA</sequence>
<name>A0ABD6CZK2_9EURY</name>
<gene>
    <name evidence="1" type="ORF">ACFSBJ_13035</name>
</gene>
<dbReference type="SUPFAM" id="SSF46785">
    <property type="entry name" value="Winged helix' DNA-binding domain"/>
    <property type="match status" value="1"/>
</dbReference>
<dbReference type="EMBL" id="JBHUDL010000010">
    <property type="protein sequence ID" value="MFD1634648.1"/>
    <property type="molecule type" value="Genomic_DNA"/>
</dbReference>
<reference evidence="1 2" key="1">
    <citation type="journal article" date="2019" name="Int. J. Syst. Evol. Microbiol.">
        <title>The Global Catalogue of Microorganisms (GCM) 10K type strain sequencing project: providing services to taxonomists for standard genome sequencing and annotation.</title>
        <authorList>
            <consortium name="The Broad Institute Genomics Platform"/>
            <consortium name="The Broad Institute Genome Sequencing Center for Infectious Disease"/>
            <person name="Wu L."/>
            <person name="Ma J."/>
        </authorList>
    </citation>
    <scope>NUCLEOTIDE SEQUENCE [LARGE SCALE GENOMIC DNA]</scope>
    <source>
        <strain evidence="1 2">CGMCC 1.10594</strain>
    </source>
</reference>